<organism evidence="4">
    <name type="scientific">Oppiella nova</name>
    <dbReference type="NCBI Taxonomy" id="334625"/>
    <lineage>
        <taxon>Eukaryota</taxon>
        <taxon>Metazoa</taxon>
        <taxon>Ecdysozoa</taxon>
        <taxon>Arthropoda</taxon>
        <taxon>Chelicerata</taxon>
        <taxon>Arachnida</taxon>
        <taxon>Acari</taxon>
        <taxon>Acariformes</taxon>
        <taxon>Sarcoptiformes</taxon>
        <taxon>Oribatida</taxon>
        <taxon>Brachypylina</taxon>
        <taxon>Oppioidea</taxon>
        <taxon>Oppiidae</taxon>
        <taxon>Oppiella</taxon>
    </lineage>
</organism>
<dbReference type="Gene3D" id="3.40.50.720">
    <property type="entry name" value="NAD(P)-binding Rossmann-like Domain"/>
    <property type="match status" value="1"/>
</dbReference>
<dbReference type="OrthoDB" id="809632at2759"/>
<dbReference type="EMBL" id="OC936772">
    <property type="protein sequence ID" value="CAD7660958.1"/>
    <property type="molecule type" value="Genomic_DNA"/>
</dbReference>
<dbReference type="SUPFAM" id="SSF51735">
    <property type="entry name" value="NAD(P)-binding Rossmann-fold domains"/>
    <property type="match status" value="1"/>
</dbReference>
<reference evidence="4" key="1">
    <citation type="submission" date="2020-11" db="EMBL/GenBank/DDBJ databases">
        <authorList>
            <person name="Tran Van P."/>
        </authorList>
    </citation>
    <scope>NUCLEOTIDE SEQUENCE</scope>
</reference>
<evidence type="ECO:0000256" key="2">
    <source>
        <dbReference type="ARBA" id="ARBA00023002"/>
    </source>
</evidence>
<proteinExistence type="predicted"/>
<evidence type="ECO:0000313" key="4">
    <source>
        <dbReference type="EMBL" id="CAD7660958.1"/>
    </source>
</evidence>
<keyword evidence="2" id="KW-0560">Oxidoreductase</keyword>
<dbReference type="Pfam" id="PF08240">
    <property type="entry name" value="ADH_N"/>
    <property type="match status" value="1"/>
</dbReference>
<dbReference type="EC" id="1.3.1.48" evidence="1"/>
<dbReference type="GO" id="GO:0005739">
    <property type="term" value="C:mitochondrion"/>
    <property type="evidence" value="ECO:0007669"/>
    <property type="project" value="TreeGrafter"/>
</dbReference>
<dbReference type="Proteomes" id="UP000728032">
    <property type="component" value="Unassembled WGS sequence"/>
</dbReference>
<dbReference type="Gene3D" id="3.90.180.10">
    <property type="entry name" value="Medium-chain alcohol dehydrogenases, catalytic domain"/>
    <property type="match status" value="1"/>
</dbReference>
<name>A0A7R9MKH9_9ACAR</name>
<evidence type="ECO:0000256" key="1">
    <source>
        <dbReference type="ARBA" id="ARBA00011981"/>
    </source>
</evidence>
<dbReference type="InterPro" id="IPR051397">
    <property type="entry name" value="Zn-ADH-like_protein"/>
</dbReference>
<dbReference type="SMART" id="SM00829">
    <property type="entry name" value="PKS_ER"/>
    <property type="match status" value="1"/>
</dbReference>
<dbReference type="InterPro" id="IPR020843">
    <property type="entry name" value="ER"/>
</dbReference>
<dbReference type="SUPFAM" id="SSF50129">
    <property type="entry name" value="GroES-like"/>
    <property type="match status" value="1"/>
</dbReference>
<evidence type="ECO:0000313" key="5">
    <source>
        <dbReference type="Proteomes" id="UP000728032"/>
    </source>
</evidence>
<dbReference type="InterPro" id="IPR036291">
    <property type="entry name" value="NAD(P)-bd_dom_sf"/>
</dbReference>
<dbReference type="GO" id="GO:0047522">
    <property type="term" value="F:15-oxoprostaglandin 13-reductase [NAD(P)+] activity"/>
    <property type="evidence" value="ECO:0007669"/>
    <property type="project" value="UniProtKB-EC"/>
</dbReference>
<dbReference type="EMBL" id="CAJPVJ010021947">
    <property type="protein sequence ID" value="CAG2178094.1"/>
    <property type="molecule type" value="Genomic_DNA"/>
</dbReference>
<dbReference type="PANTHER" id="PTHR43677:SF3">
    <property type="entry name" value="PROSTAGLANDIN REDUCTASE 3"/>
    <property type="match status" value="1"/>
</dbReference>
<protein>
    <recommendedName>
        <fullName evidence="1">15-oxoprostaglandin 13-reductase</fullName>
        <ecNumber evidence="1">1.3.1.48</ecNumber>
    </recommendedName>
</protein>
<gene>
    <name evidence="4" type="ORF">ONB1V03_LOCUS17520</name>
</gene>
<dbReference type="InterPro" id="IPR013154">
    <property type="entry name" value="ADH-like_N"/>
</dbReference>
<evidence type="ECO:0000259" key="3">
    <source>
        <dbReference type="SMART" id="SM00829"/>
    </source>
</evidence>
<sequence>MKEAVQVVEVPLVPPTDDQVILKVVFAGVNATDVNVTAGRVFTDQLQVPHDVGLLAFGVIEVLDKNVKSLKVGQPCYAKPEELIPMPCLMPELILLSNGLTARIAIDQACNVKSGDKILITAPAGSVGHIAVQWAKHKGCYVIGMTSSEEKAKLLKELGTDRVINYKTENLDEVLTKEFPEGIDIIWETIGGEIYQTLFKHLANKGRLVIFGCTSGYENVGFPDVHIPNLPYQLLLGSKTVTGFAVPHYIHLFPQYMPQLIEDIMTKKLRVVLDFGLKSSKGEFIGIDSVVNGVEHLFSRKNVGKVVIKIQDQ</sequence>
<keyword evidence="5" id="KW-1185">Reference proteome</keyword>
<dbReference type="PANTHER" id="PTHR43677">
    <property type="entry name" value="SHORT-CHAIN DEHYDROGENASE/REDUCTASE"/>
    <property type="match status" value="1"/>
</dbReference>
<dbReference type="InterPro" id="IPR011032">
    <property type="entry name" value="GroES-like_sf"/>
</dbReference>
<feature type="domain" description="Enoyl reductase (ER)" evidence="3">
    <location>
        <begin position="3"/>
        <end position="308"/>
    </location>
</feature>
<dbReference type="AlphaFoldDB" id="A0A7R9MKH9"/>
<dbReference type="FunFam" id="3.40.50.720:FF:000121">
    <property type="entry name" value="Prostaglandin reductase 2"/>
    <property type="match status" value="1"/>
</dbReference>
<dbReference type="InterPro" id="IPR013149">
    <property type="entry name" value="ADH-like_C"/>
</dbReference>
<accession>A0A7R9MKH9</accession>
<dbReference type="Pfam" id="PF00107">
    <property type="entry name" value="ADH_zinc_N"/>
    <property type="match status" value="1"/>
</dbReference>